<dbReference type="OrthoDB" id="3457895at2759"/>
<dbReference type="GeneID" id="28816341"/>
<dbReference type="AlphaFoldDB" id="A0A194XTZ2"/>
<dbReference type="EMBL" id="KQ947404">
    <property type="protein sequence ID" value="KUJ23790.1"/>
    <property type="molecule type" value="Genomic_DNA"/>
</dbReference>
<gene>
    <name evidence="2" type="ORF">LY89DRAFT_3083</name>
</gene>
<feature type="transmembrane region" description="Helical" evidence="1">
    <location>
        <begin position="20"/>
        <end position="43"/>
    </location>
</feature>
<sequence>MPITLDTPLTNPRWSKPLLLLLWIAQLLIILFLQFWTAILTVVVGASGGHKKLPWLLTATLIIMFFSQLAILFTIFYEFSWASSLAQLSAARFLKIQVAKSVYFLFFVVVILVSGTTFPGEGQPGVWGTAWRLGIFVGPFWGALAYAGVMMAKKRREGYVEFEYRDRPSSRGQA</sequence>
<feature type="transmembrane region" description="Helical" evidence="1">
    <location>
        <begin position="130"/>
        <end position="149"/>
    </location>
</feature>
<dbReference type="Proteomes" id="UP000070700">
    <property type="component" value="Unassembled WGS sequence"/>
</dbReference>
<organism evidence="2 3">
    <name type="scientific">Mollisia scopiformis</name>
    <name type="common">Conifer needle endophyte fungus</name>
    <name type="synonym">Phialocephala scopiformis</name>
    <dbReference type="NCBI Taxonomy" id="149040"/>
    <lineage>
        <taxon>Eukaryota</taxon>
        <taxon>Fungi</taxon>
        <taxon>Dikarya</taxon>
        <taxon>Ascomycota</taxon>
        <taxon>Pezizomycotina</taxon>
        <taxon>Leotiomycetes</taxon>
        <taxon>Helotiales</taxon>
        <taxon>Mollisiaceae</taxon>
        <taxon>Mollisia</taxon>
    </lineage>
</organism>
<reference evidence="2 3" key="1">
    <citation type="submission" date="2015-10" db="EMBL/GenBank/DDBJ databases">
        <title>Full genome of DAOMC 229536 Phialocephala scopiformis, a fungal endophyte of spruce producing the potent anti-insectan compound rugulosin.</title>
        <authorList>
            <consortium name="DOE Joint Genome Institute"/>
            <person name="Walker A.K."/>
            <person name="Frasz S.L."/>
            <person name="Seifert K.A."/>
            <person name="Miller J.D."/>
            <person name="Mondo S.J."/>
            <person name="Labutti K."/>
            <person name="Lipzen A."/>
            <person name="Dockter R."/>
            <person name="Kennedy M."/>
            <person name="Grigoriev I.V."/>
            <person name="Spatafora J.W."/>
        </authorList>
    </citation>
    <scope>NUCLEOTIDE SEQUENCE [LARGE SCALE GENOMIC DNA]</scope>
    <source>
        <strain evidence="2 3">CBS 120377</strain>
    </source>
</reference>
<keyword evidence="1" id="KW-1133">Transmembrane helix</keyword>
<feature type="transmembrane region" description="Helical" evidence="1">
    <location>
        <begin position="98"/>
        <end position="118"/>
    </location>
</feature>
<accession>A0A194XTZ2</accession>
<name>A0A194XTZ2_MOLSC</name>
<evidence type="ECO:0000256" key="1">
    <source>
        <dbReference type="SAM" id="Phobius"/>
    </source>
</evidence>
<keyword evidence="1" id="KW-0472">Membrane</keyword>
<dbReference type="KEGG" id="psco:LY89DRAFT_3083"/>
<keyword evidence="1" id="KW-0812">Transmembrane</keyword>
<keyword evidence="3" id="KW-1185">Reference proteome</keyword>
<evidence type="ECO:0000313" key="3">
    <source>
        <dbReference type="Proteomes" id="UP000070700"/>
    </source>
</evidence>
<dbReference type="InParanoid" id="A0A194XTZ2"/>
<proteinExistence type="predicted"/>
<protein>
    <submittedName>
        <fullName evidence="2">Uncharacterized protein</fullName>
    </submittedName>
</protein>
<evidence type="ECO:0000313" key="2">
    <source>
        <dbReference type="EMBL" id="KUJ23790.1"/>
    </source>
</evidence>
<feature type="transmembrane region" description="Helical" evidence="1">
    <location>
        <begin position="55"/>
        <end position="77"/>
    </location>
</feature>
<dbReference type="RefSeq" id="XP_018078145.1">
    <property type="nucleotide sequence ID" value="XM_018206615.1"/>
</dbReference>